<comment type="similarity">
    <text evidence="1 3">Belongs to the thiolase-like superfamily. Beta-ketoacyl-ACP synthases family.</text>
</comment>
<sequence length="370" mass="37435">MTAALVHIHHAEAISAAGDDLAAARATFAAGAQPFVVPTHFAARGVHHGLCAALQPSPGESRAIALLKRLLSRLPALGDDDAIYLATTVGAIDCLEQNASGPTPDCIGILLDAVLRHFPRCSVTLVAAACASGQSATAAAMRALRGGRCRRALVIGIDICSEFVTSGFVSLGAVSRTLTVTRPYDAQRDGLLLGEGAGALLLGLDAGGAGGTIGALLAAGESCDAAHITAPNLAGEQLAALITQTLGRAGLRPEQLGGIIGHGTGTIHNDQSELAALDLVFAGQGACPPLLSIKGNTGHTLAATGVLQIVYGLDFLRQGQLPPQAGLLQPAAGAERWVAAQARPLRCPRLLSLNVGFGGLNSALILEGRA</sequence>
<proteinExistence type="inferred from homology"/>
<dbReference type="InterPro" id="IPR014030">
    <property type="entry name" value="Ketoacyl_synth_N"/>
</dbReference>
<dbReference type="PANTHER" id="PTHR11712">
    <property type="entry name" value="POLYKETIDE SYNTHASE-RELATED"/>
    <property type="match status" value="1"/>
</dbReference>
<dbReference type="Pfam" id="PF00109">
    <property type="entry name" value="ketoacyl-synt"/>
    <property type="match status" value="1"/>
</dbReference>
<dbReference type="RefSeq" id="WP_307260801.1">
    <property type="nucleotide sequence ID" value="NZ_JAUSVL010000001.1"/>
</dbReference>
<dbReference type="Pfam" id="PF02801">
    <property type="entry name" value="Ketoacyl-synt_C"/>
    <property type="match status" value="1"/>
</dbReference>
<evidence type="ECO:0000313" key="5">
    <source>
        <dbReference type="EMBL" id="MDQ0289383.1"/>
    </source>
</evidence>
<accession>A0AAE3VF63</accession>
<protein>
    <recommendedName>
        <fullName evidence="4">Ketosynthase family 3 (KS3) domain-containing protein</fullName>
    </recommendedName>
</protein>
<dbReference type="Gene3D" id="3.40.47.10">
    <property type="match status" value="1"/>
</dbReference>
<evidence type="ECO:0000256" key="3">
    <source>
        <dbReference type="RuleBase" id="RU003694"/>
    </source>
</evidence>
<feature type="domain" description="Ketosynthase family 3 (KS3)" evidence="4">
    <location>
        <begin position="1"/>
        <end position="368"/>
    </location>
</feature>
<dbReference type="AlphaFoldDB" id="A0AAE3VF63"/>
<keyword evidence="6" id="KW-1185">Reference proteome</keyword>
<evidence type="ECO:0000313" key="6">
    <source>
        <dbReference type="Proteomes" id="UP001238163"/>
    </source>
</evidence>
<dbReference type="EMBL" id="JAUSVL010000001">
    <property type="protein sequence ID" value="MDQ0289383.1"/>
    <property type="molecule type" value="Genomic_DNA"/>
</dbReference>
<dbReference type="PROSITE" id="PS52004">
    <property type="entry name" value="KS3_2"/>
    <property type="match status" value="1"/>
</dbReference>
<dbReference type="SMART" id="SM00825">
    <property type="entry name" value="PKS_KS"/>
    <property type="match status" value="1"/>
</dbReference>
<reference evidence="5" key="1">
    <citation type="submission" date="2023-07" db="EMBL/GenBank/DDBJ databases">
        <title>Genomic Encyclopedia of Type Strains, Phase IV (KMG-IV): sequencing the most valuable type-strain genomes for metagenomic binning, comparative biology and taxonomic classification.</title>
        <authorList>
            <person name="Goeker M."/>
        </authorList>
    </citation>
    <scope>NUCLEOTIDE SEQUENCE</scope>
    <source>
        <strain evidence="5">DSM 24202</strain>
    </source>
</reference>
<organism evidence="5 6">
    <name type="scientific">Oligosphaera ethanolica</name>
    <dbReference type="NCBI Taxonomy" id="760260"/>
    <lineage>
        <taxon>Bacteria</taxon>
        <taxon>Pseudomonadati</taxon>
        <taxon>Lentisphaerota</taxon>
        <taxon>Oligosphaeria</taxon>
        <taxon>Oligosphaerales</taxon>
        <taxon>Oligosphaeraceae</taxon>
        <taxon>Oligosphaera</taxon>
    </lineage>
</organism>
<dbReference type="InterPro" id="IPR020841">
    <property type="entry name" value="PKS_Beta-ketoAc_synthase_dom"/>
</dbReference>
<gene>
    <name evidence="5" type="ORF">J3R75_001490</name>
</gene>
<evidence type="ECO:0000256" key="2">
    <source>
        <dbReference type="ARBA" id="ARBA00022679"/>
    </source>
</evidence>
<dbReference type="Proteomes" id="UP001238163">
    <property type="component" value="Unassembled WGS sequence"/>
</dbReference>
<dbReference type="InterPro" id="IPR016039">
    <property type="entry name" value="Thiolase-like"/>
</dbReference>
<keyword evidence="2 3" id="KW-0808">Transferase</keyword>
<evidence type="ECO:0000256" key="1">
    <source>
        <dbReference type="ARBA" id="ARBA00008467"/>
    </source>
</evidence>
<dbReference type="SUPFAM" id="SSF53901">
    <property type="entry name" value="Thiolase-like"/>
    <property type="match status" value="2"/>
</dbReference>
<dbReference type="InterPro" id="IPR014031">
    <property type="entry name" value="Ketoacyl_synth_C"/>
</dbReference>
<dbReference type="InterPro" id="IPR000794">
    <property type="entry name" value="Beta-ketoacyl_synthase"/>
</dbReference>
<comment type="caution">
    <text evidence="5">The sequence shown here is derived from an EMBL/GenBank/DDBJ whole genome shotgun (WGS) entry which is preliminary data.</text>
</comment>
<evidence type="ECO:0000259" key="4">
    <source>
        <dbReference type="PROSITE" id="PS52004"/>
    </source>
</evidence>
<dbReference type="PANTHER" id="PTHR11712:SF347">
    <property type="entry name" value="BETA KETOACYL-ACYL CARRIER PROTEIN SYNTHASE"/>
    <property type="match status" value="1"/>
</dbReference>
<dbReference type="GO" id="GO:0006633">
    <property type="term" value="P:fatty acid biosynthetic process"/>
    <property type="evidence" value="ECO:0007669"/>
    <property type="project" value="TreeGrafter"/>
</dbReference>
<dbReference type="GO" id="GO:0004315">
    <property type="term" value="F:3-oxoacyl-[acyl-carrier-protein] synthase activity"/>
    <property type="evidence" value="ECO:0007669"/>
    <property type="project" value="TreeGrafter"/>
</dbReference>
<name>A0AAE3VF63_9BACT</name>